<gene>
    <name evidence="5" type="ORF">A2311_03245</name>
</gene>
<dbReference type="STRING" id="1802583.A2311_03245"/>
<evidence type="ECO:0000313" key="6">
    <source>
        <dbReference type="Proteomes" id="UP000178951"/>
    </source>
</evidence>
<dbReference type="Pfam" id="PF07885">
    <property type="entry name" value="Ion_trans_2"/>
    <property type="match status" value="1"/>
</dbReference>
<dbReference type="PROSITE" id="PS51202">
    <property type="entry name" value="RCK_C"/>
    <property type="match status" value="1"/>
</dbReference>
<organism evidence="5 6">
    <name type="scientific">candidate division WOR-1 bacterium RIFOXYB2_FULL_48_7</name>
    <dbReference type="NCBI Taxonomy" id="1802583"/>
    <lineage>
        <taxon>Bacteria</taxon>
        <taxon>Bacillati</taxon>
        <taxon>Saganbacteria</taxon>
    </lineage>
</organism>
<dbReference type="AlphaFoldDB" id="A0A1F4T8E0"/>
<dbReference type="Pfam" id="PF02080">
    <property type="entry name" value="TrkA_C"/>
    <property type="match status" value="1"/>
</dbReference>
<dbReference type="InterPro" id="IPR050721">
    <property type="entry name" value="Trk_Ktr_HKT_K-transport"/>
</dbReference>
<evidence type="ECO:0000313" key="5">
    <source>
        <dbReference type="EMBL" id="OGC28975.1"/>
    </source>
</evidence>
<feature type="domain" description="RCK C-terminal" evidence="4">
    <location>
        <begin position="245"/>
        <end position="330"/>
    </location>
</feature>
<feature type="transmembrane region" description="Helical" evidence="2">
    <location>
        <begin position="60"/>
        <end position="84"/>
    </location>
</feature>
<accession>A0A1F4T8E0</accession>
<dbReference type="PANTHER" id="PTHR43833:SF13">
    <property type="entry name" value="POTASSIUM CHANNEL PROTEIN 2-RELATED"/>
    <property type="match status" value="1"/>
</dbReference>
<dbReference type="GO" id="GO:0006813">
    <property type="term" value="P:potassium ion transport"/>
    <property type="evidence" value="ECO:0007669"/>
    <property type="project" value="InterPro"/>
</dbReference>
<dbReference type="EMBL" id="MEUF01000095">
    <property type="protein sequence ID" value="OGC28975.1"/>
    <property type="molecule type" value="Genomic_DNA"/>
</dbReference>
<feature type="domain" description="RCK N-terminal" evidence="3">
    <location>
        <begin position="105"/>
        <end position="222"/>
    </location>
</feature>
<keyword evidence="2" id="KW-0812">Transmembrane</keyword>
<dbReference type="SUPFAM" id="SSF81324">
    <property type="entry name" value="Voltage-gated potassium channels"/>
    <property type="match status" value="1"/>
</dbReference>
<dbReference type="Pfam" id="PF02254">
    <property type="entry name" value="TrkA_N"/>
    <property type="match status" value="1"/>
</dbReference>
<dbReference type="GO" id="GO:0008324">
    <property type="term" value="F:monoatomic cation transmembrane transporter activity"/>
    <property type="evidence" value="ECO:0007669"/>
    <property type="project" value="InterPro"/>
</dbReference>
<evidence type="ECO:0008006" key="7">
    <source>
        <dbReference type="Google" id="ProtNLM"/>
    </source>
</evidence>
<sequence length="330" mass="36314">MNPIRRLIIPVSLLLAIVLGGTALFMRLEHWSFTNALYYVVTTLSTASFLPGLSTQSRLLTIFIIFVGISTFAYTAGQVFEIIIEGQIVGYRRRKKMEQLIREMKNHYIICGFGRVGHQVAVELAAAKIPYVVVDSKQETAEELAGKNIPYFIGDISNDKILLDAGIKRAKGLIASADSDTANVFVTLSARVLNPGLMVIARASGIEAEEKMKKAGANRVISPYFIAGKRMATLATKPVAVDFLDAVLHSEHMEMEMKELRVSADSTMVGKTLAQVNIRQKSGAFIVAIRKNSGEFNYQPVADTVVDNGDVLVAIGTPKQLHLLQEMMHW</sequence>
<dbReference type="PROSITE" id="PS51201">
    <property type="entry name" value="RCK_N"/>
    <property type="match status" value="1"/>
</dbReference>
<feature type="transmembrane region" description="Helical" evidence="2">
    <location>
        <begin position="6"/>
        <end position="25"/>
    </location>
</feature>
<evidence type="ECO:0000259" key="4">
    <source>
        <dbReference type="PROSITE" id="PS51202"/>
    </source>
</evidence>
<dbReference type="Gene3D" id="3.30.70.1450">
    <property type="entry name" value="Regulator of K+ conductance, C-terminal domain"/>
    <property type="match status" value="1"/>
</dbReference>
<keyword evidence="2" id="KW-0472">Membrane</keyword>
<dbReference type="Gene3D" id="1.10.287.70">
    <property type="match status" value="1"/>
</dbReference>
<keyword evidence="2" id="KW-1133">Transmembrane helix</keyword>
<dbReference type="GO" id="GO:0005886">
    <property type="term" value="C:plasma membrane"/>
    <property type="evidence" value="ECO:0007669"/>
    <property type="project" value="UniProtKB-SubCell"/>
</dbReference>
<dbReference type="InterPro" id="IPR006037">
    <property type="entry name" value="RCK_C"/>
</dbReference>
<evidence type="ECO:0000259" key="3">
    <source>
        <dbReference type="PROSITE" id="PS51201"/>
    </source>
</evidence>
<dbReference type="PANTHER" id="PTHR43833">
    <property type="entry name" value="POTASSIUM CHANNEL PROTEIN 2-RELATED-RELATED"/>
    <property type="match status" value="1"/>
</dbReference>
<dbReference type="InterPro" id="IPR003148">
    <property type="entry name" value="RCK_N"/>
</dbReference>
<feature type="transmembrane region" description="Helical" evidence="2">
    <location>
        <begin position="37"/>
        <end position="54"/>
    </location>
</feature>
<dbReference type="InterPro" id="IPR013099">
    <property type="entry name" value="K_chnl_dom"/>
</dbReference>
<evidence type="ECO:0000256" key="2">
    <source>
        <dbReference type="SAM" id="Phobius"/>
    </source>
</evidence>
<dbReference type="SUPFAM" id="SSF116726">
    <property type="entry name" value="TrkA C-terminal domain-like"/>
    <property type="match status" value="1"/>
</dbReference>
<comment type="caution">
    <text evidence="5">The sequence shown here is derived from an EMBL/GenBank/DDBJ whole genome shotgun (WGS) entry which is preliminary data.</text>
</comment>
<dbReference type="Gene3D" id="3.40.50.720">
    <property type="entry name" value="NAD(P)-binding Rossmann-like Domain"/>
    <property type="match status" value="1"/>
</dbReference>
<proteinExistence type="predicted"/>
<name>A0A1F4T8E0_UNCSA</name>
<dbReference type="SUPFAM" id="SSF51735">
    <property type="entry name" value="NAD(P)-binding Rossmann-fold domains"/>
    <property type="match status" value="1"/>
</dbReference>
<dbReference type="Proteomes" id="UP000178951">
    <property type="component" value="Unassembled WGS sequence"/>
</dbReference>
<comment type="subcellular location">
    <subcellularLocation>
        <location evidence="1">Cell membrane</location>
        <topology evidence="1">Multi-pass membrane protein</topology>
    </subcellularLocation>
</comment>
<evidence type="ECO:0000256" key="1">
    <source>
        <dbReference type="ARBA" id="ARBA00004651"/>
    </source>
</evidence>
<reference evidence="5 6" key="1">
    <citation type="journal article" date="2016" name="Nat. Commun.">
        <title>Thousands of microbial genomes shed light on interconnected biogeochemical processes in an aquifer system.</title>
        <authorList>
            <person name="Anantharaman K."/>
            <person name="Brown C.T."/>
            <person name="Hug L.A."/>
            <person name="Sharon I."/>
            <person name="Castelle C.J."/>
            <person name="Probst A.J."/>
            <person name="Thomas B.C."/>
            <person name="Singh A."/>
            <person name="Wilkins M.J."/>
            <person name="Karaoz U."/>
            <person name="Brodie E.L."/>
            <person name="Williams K.H."/>
            <person name="Hubbard S.S."/>
            <person name="Banfield J.F."/>
        </authorList>
    </citation>
    <scope>NUCLEOTIDE SEQUENCE [LARGE SCALE GENOMIC DNA]</scope>
</reference>
<dbReference type="InterPro" id="IPR036721">
    <property type="entry name" value="RCK_C_sf"/>
</dbReference>
<protein>
    <recommendedName>
        <fullName evidence="7">Potassium transporter TrkA</fullName>
    </recommendedName>
</protein>
<dbReference type="InterPro" id="IPR036291">
    <property type="entry name" value="NAD(P)-bd_dom_sf"/>
</dbReference>